<evidence type="ECO:0000259" key="2">
    <source>
        <dbReference type="Pfam" id="PF13240"/>
    </source>
</evidence>
<comment type="caution">
    <text evidence="3">The sequence shown here is derived from an EMBL/GenBank/DDBJ whole genome shotgun (WGS) entry which is preliminary data.</text>
</comment>
<gene>
    <name evidence="3" type="ORF">KZZ10_06080</name>
</gene>
<evidence type="ECO:0000313" key="4">
    <source>
        <dbReference type="Proteomes" id="UP000739565"/>
    </source>
</evidence>
<proteinExistence type="predicted"/>
<feature type="transmembrane region" description="Helical" evidence="1">
    <location>
        <begin position="73"/>
        <end position="94"/>
    </location>
</feature>
<reference evidence="3" key="1">
    <citation type="submission" date="2021-07" db="EMBL/GenBank/DDBJ databases">
        <title>New genus and species of the family Alcaligenaceae.</title>
        <authorList>
            <person name="Hahn M.W."/>
        </authorList>
    </citation>
    <scope>NUCLEOTIDE SEQUENCE</scope>
    <source>
        <strain evidence="3">LF4-65</strain>
    </source>
</reference>
<feature type="transmembrane region" description="Helical" evidence="1">
    <location>
        <begin position="49"/>
        <end position="67"/>
    </location>
</feature>
<dbReference type="InterPro" id="IPR026870">
    <property type="entry name" value="Zinc_ribbon_dom"/>
</dbReference>
<keyword evidence="1" id="KW-0812">Transmembrane</keyword>
<protein>
    <submittedName>
        <fullName evidence="3">Zinc ribbon domain-containing protein</fullName>
    </submittedName>
</protein>
<evidence type="ECO:0000256" key="1">
    <source>
        <dbReference type="SAM" id="Phobius"/>
    </source>
</evidence>
<evidence type="ECO:0000313" key="3">
    <source>
        <dbReference type="EMBL" id="MBZ1350209.1"/>
    </source>
</evidence>
<name>A0A953T6X2_9BURK</name>
<feature type="domain" description="Zinc-ribbon" evidence="2">
    <location>
        <begin position="3"/>
        <end position="24"/>
    </location>
</feature>
<dbReference type="Pfam" id="PF13240">
    <property type="entry name" value="Zn_Ribbon_1"/>
    <property type="match status" value="1"/>
</dbReference>
<dbReference type="EMBL" id="JAHXRI010000006">
    <property type="protein sequence ID" value="MBZ1350209.1"/>
    <property type="molecule type" value="Genomic_DNA"/>
</dbReference>
<dbReference type="Proteomes" id="UP000739565">
    <property type="component" value="Unassembled WGS sequence"/>
</dbReference>
<keyword evidence="1" id="KW-1133">Transmembrane helix</keyword>
<keyword evidence="1" id="KW-0472">Membrane</keyword>
<feature type="transmembrane region" description="Helical" evidence="1">
    <location>
        <begin position="106"/>
        <end position="121"/>
    </location>
</feature>
<feature type="transmembrane region" description="Helical" evidence="1">
    <location>
        <begin position="141"/>
        <end position="159"/>
    </location>
</feature>
<dbReference type="AlphaFoldDB" id="A0A953T6X2"/>
<sequence>MPFCTACGAKNSDDARFCNACGAAMPTSALVTPVALVPSVKPFDNPNELWKMFFYVAFFNLGMYFFTTSSEDLVSYGMAVIVGISAIYFALAYWIIKVQGVDKSRSLWLLPLIAFHVYAYLDGLSGLDELTNPNTFDFYDTYLSGLPELFILIKLFLAIRERISQKA</sequence>
<keyword evidence="4" id="KW-1185">Reference proteome</keyword>
<accession>A0A953T6X2</accession>
<organism evidence="3 4">
    <name type="scientific">Zwartia hollandica</name>
    <dbReference type="NCBI Taxonomy" id="324606"/>
    <lineage>
        <taxon>Bacteria</taxon>
        <taxon>Pseudomonadati</taxon>
        <taxon>Pseudomonadota</taxon>
        <taxon>Betaproteobacteria</taxon>
        <taxon>Burkholderiales</taxon>
        <taxon>Alcaligenaceae</taxon>
        <taxon>Zwartia</taxon>
    </lineage>
</organism>